<dbReference type="AlphaFoldDB" id="A0A895XKM8"/>
<dbReference type="PANTHER" id="PTHR43767:SF1">
    <property type="entry name" value="NONRIBOSOMAL PEPTIDE SYNTHASE PES1 (EUROFUNG)-RELATED"/>
    <property type="match status" value="1"/>
</dbReference>
<dbReference type="Pfam" id="PF13193">
    <property type="entry name" value="AMP-binding_C"/>
    <property type="match status" value="1"/>
</dbReference>
<evidence type="ECO:0000313" key="5">
    <source>
        <dbReference type="Proteomes" id="UP000662939"/>
    </source>
</evidence>
<evidence type="ECO:0000313" key="4">
    <source>
        <dbReference type="EMBL" id="QSB03979.1"/>
    </source>
</evidence>
<name>A0A895XKM8_9ACTN</name>
<dbReference type="InterPro" id="IPR045851">
    <property type="entry name" value="AMP-bd_C_sf"/>
</dbReference>
<dbReference type="RefSeq" id="WP_213169977.1">
    <property type="nucleotide sequence ID" value="NZ_CP070496.1"/>
</dbReference>
<dbReference type="InterPro" id="IPR025110">
    <property type="entry name" value="AMP-bd_C"/>
</dbReference>
<protein>
    <submittedName>
        <fullName evidence="4">AMP-binding protein</fullName>
    </submittedName>
</protein>
<dbReference type="InterPro" id="IPR000873">
    <property type="entry name" value="AMP-dep_synth/lig_dom"/>
</dbReference>
<organism evidence="4 5">
    <name type="scientific">Natronoglycomyces albus</name>
    <dbReference type="NCBI Taxonomy" id="2811108"/>
    <lineage>
        <taxon>Bacteria</taxon>
        <taxon>Bacillati</taxon>
        <taxon>Actinomycetota</taxon>
        <taxon>Actinomycetes</taxon>
        <taxon>Glycomycetales</taxon>
        <taxon>Glycomycetaceae</taxon>
        <taxon>Natronoglycomyces</taxon>
    </lineage>
</organism>
<dbReference type="SUPFAM" id="SSF56801">
    <property type="entry name" value="Acetyl-CoA synthetase-like"/>
    <property type="match status" value="1"/>
</dbReference>
<keyword evidence="1" id="KW-0436">Ligase</keyword>
<evidence type="ECO:0000259" key="3">
    <source>
        <dbReference type="Pfam" id="PF13193"/>
    </source>
</evidence>
<dbReference type="InterPro" id="IPR020845">
    <property type="entry name" value="AMP-binding_CS"/>
</dbReference>
<feature type="domain" description="AMP-dependent synthetase/ligase" evidence="2">
    <location>
        <begin position="32"/>
        <end position="382"/>
    </location>
</feature>
<keyword evidence="5" id="KW-1185">Reference proteome</keyword>
<dbReference type="Gene3D" id="3.30.300.30">
    <property type="match status" value="1"/>
</dbReference>
<dbReference type="PROSITE" id="PS00455">
    <property type="entry name" value="AMP_BINDING"/>
    <property type="match status" value="1"/>
</dbReference>
<sequence>MDAPFTPWPDEFADRYRKDGYWSGLTFVDLLDQRVASQPDQVAAVDSIRTLTYAQLRENALLVASGLYENGLRRGDIAVVQAQNTCQYLILMFALFRLGVVPVCALPAHRKVEIGYFCRHTAAAAYIHPGGGEYEHIAREVGNDAAQIFTMTDVMAMSGDPTSLPEPPTASELALMQLSGGSTGVPKLIPRTHDDYLYSVRAAAEVCELDSETVFLCALPTAHNFPLSSPGVLGALYAGAQVVYAEDPSPETVFDLIDRHRVTFTSAVPALANMWMDAAQARGWMPEFLQTLQVGGAVFDSERAREVPKILGAGLQQVFGMAEGLVCYTRFSDTDEVIYRTQGRPASPADEIRIVDETDQPVALGEPGHLLTRGPYTIRGYYRADDHNATAFTTDGFYRTGDIVRQNASGNLVVCGRAKDQVNRGGEKISAPEVEQWLRSHPDIVDAAVIGLPDDRLGQRSCAVCVTTNPDLTAKAVRAFVRHSGLAHYKIPDLVRFLPELPHTAIGKIDKKLLREEMRP</sequence>
<accession>A0A895XKM8</accession>
<proteinExistence type="predicted"/>
<dbReference type="KEGG" id="nav:JQS30_09090"/>
<reference evidence="4" key="1">
    <citation type="submission" date="2021-02" db="EMBL/GenBank/DDBJ databases">
        <title>Natronoglycomyces albus gen. nov., sp. nov, a haloalkaliphilic actinobacterium from a soda solonchak soil.</title>
        <authorList>
            <person name="Sorokin D.Y."/>
            <person name="Khijniak T.V."/>
            <person name="Zakharycheva A.P."/>
            <person name="Boueva O.V."/>
            <person name="Ariskina E.V."/>
            <person name="Hahnke R.L."/>
            <person name="Bunk B."/>
            <person name="Sproer C."/>
            <person name="Schumann P."/>
            <person name="Evtushenko L.I."/>
            <person name="Kublanov I.V."/>
        </authorList>
    </citation>
    <scope>NUCLEOTIDE SEQUENCE</scope>
    <source>
        <strain evidence="4">DSM 106290</strain>
    </source>
</reference>
<evidence type="ECO:0000259" key="2">
    <source>
        <dbReference type="Pfam" id="PF00501"/>
    </source>
</evidence>
<dbReference type="PANTHER" id="PTHR43767">
    <property type="entry name" value="LONG-CHAIN-FATTY-ACID--COA LIGASE"/>
    <property type="match status" value="1"/>
</dbReference>
<feature type="domain" description="AMP-binding enzyme C-terminal" evidence="3">
    <location>
        <begin position="433"/>
        <end position="508"/>
    </location>
</feature>
<dbReference type="EMBL" id="CP070496">
    <property type="protein sequence ID" value="QSB03979.1"/>
    <property type="molecule type" value="Genomic_DNA"/>
</dbReference>
<evidence type="ECO:0000256" key="1">
    <source>
        <dbReference type="ARBA" id="ARBA00022598"/>
    </source>
</evidence>
<dbReference type="GO" id="GO:0016878">
    <property type="term" value="F:acid-thiol ligase activity"/>
    <property type="evidence" value="ECO:0007669"/>
    <property type="project" value="UniProtKB-ARBA"/>
</dbReference>
<dbReference type="FunFam" id="2.30.38.10:FF:000003">
    <property type="entry name" value="Vibriobactin-specific 2,3-dihydroxybenzoate-AMP ligase"/>
    <property type="match status" value="1"/>
</dbReference>
<dbReference type="Gene3D" id="3.40.50.980">
    <property type="match status" value="2"/>
</dbReference>
<dbReference type="Proteomes" id="UP000662939">
    <property type="component" value="Chromosome"/>
</dbReference>
<dbReference type="Pfam" id="PF00501">
    <property type="entry name" value="AMP-binding"/>
    <property type="match status" value="1"/>
</dbReference>
<gene>
    <name evidence="4" type="ORF">JQS30_09090</name>
</gene>
<dbReference type="Gene3D" id="2.30.38.10">
    <property type="entry name" value="Luciferase, Domain 3"/>
    <property type="match status" value="1"/>
</dbReference>
<dbReference type="InterPro" id="IPR050237">
    <property type="entry name" value="ATP-dep_AMP-bd_enzyme"/>
</dbReference>